<keyword evidence="3" id="KW-1185">Reference proteome</keyword>
<dbReference type="RefSeq" id="WP_131478711.1">
    <property type="nucleotide sequence ID" value="NZ_SJDL01000003.1"/>
</dbReference>
<gene>
    <name evidence="2" type="ORF">EZI54_02500</name>
</gene>
<evidence type="ECO:0000256" key="1">
    <source>
        <dbReference type="SAM" id="Phobius"/>
    </source>
</evidence>
<reference evidence="2 3" key="1">
    <citation type="submission" date="2019-02" db="EMBL/GenBank/DDBJ databases">
        <title>Marinobacter halodurans sp. nov., a marine bacterium isolated from sea tidal flat.</title>
        <authorList>
            <person name="Yoo Y."/>
            <person name="Lee D.W."/>
            <person name="Kim B.S."/>
            <person name="Kim J.-J."/>
        </authorList>
    </citation>
    <scope>NUCLEOTIDE SEQUENCE [LARGE SCALE GENOMIC DNA]</scope>
    <source>
        <strain evidence="2 3">YJ-S3-2</strain>
    </source>
</reference>
<dbReference type="EMBL" id="SJDL01000003">
    <property type="protein sequence ID" value="TBW58759.1"/>
    <property type="molecule type" value="Genomic_DNA"/>
</dbReference>
<keyword evidence="1" id="KW-1133">Transmembrane helix</keyword>
<keyword evidence="1" id="KW-0472">Membrane</keyword>
<protein>
    <recommendedName>
        <fullName evidence="4">Anti-sigma factor</fullName>
    </recommendedName>
</protein>
<keyword evidence="1" id="KW-0812">Transmembrane</keyword>
<evidence type="ECO:0000313" key="3">
    <source>
        <dbReference type="Proteomes" id="UP000313645"/>
    </source>
</evidence>
<evidence type="ECO:0000313" key="2">
    <source>
        <dbReference type="EMBL" id="TBW58759.1"/>
    </source>
</evidence>
<proteinExistence type="predicted"/>
<sequence>MPGALRYRDPELCDQLASRYVTARMTPLSRRRLERLMRQEPVLEQAVARWADRMAPLHEALPAETPPAELWPRIKAAVQTAGDDGISPPTASRGPLFMWRTIAVTAVAAALALAVALWAHFPQRAETVTASYLAPLSHNGVVELVVSGYPGSPAGKAQLVVQWSRRHLPSDEGPLYLWAEDQRSQTLVYLGTFSGQNHHWTVSRTQWQAVAHSSRLLVSPDRDKADPATAEYIGPCLQLGDWQEKG</sequence>
<dbReference type="InterPro" id="IPR051474">
    <property type="entry name" value="Anti-sigma-K/W_factor"/>
</dbReference>
<dbReference type="PANTHER" id="PTHR37461:SF1">
    <property type="entry name" value="ANTI-SIGMA-K FACTOR RSKA"/>
    <property type="match status" value="1"/>
</dbReference>
<accession>A0ABY1ZPV6</accession>
<dbReference type="PANTHER" id="PTHR37461">
    <property type="entry name" value="ANTI-SIGMA-K FACTOR RSKA"/>
    <property type="match status" value="1"/>
</dbReference>
<feature type="transmembrane region" description="Helical" evidence="1">
    <location>
        <begin position="102"/>
        <end position="121"/>
    </location>
</feature>
<organism evidence="2 3">
    <name type="scientific">Marinobacter halodurans</name>
    <dbReference type="NCBI Taxonomy" id="2528979"/>
    <lineage>
        <taxon>Bacteria</taxon>
        <taxon>Pseudomonadati</taxon>
        <taxon>Pseudomonadota</taxon>
        <taxon>Gammaproteobacteria</taxon>
        <taxon>Pseudomonadales</taxon>
        <taxon>Marinobacteraceae</taxon>
        <taxon>Marinobacter</taxon>
    </lineage>
</organism>
<dbReference type="Proteomes" id="UP000313645">
    <property type="component" value="Unassembled WGS sequence"/>
</dbReference>
<comment type="caution">
    <text evidence="2">The sequence shown here is derived from an EMBL/GenBank/DDBJ whole genome shotgun (WGS) entry which is preliminary data.</text>
</comment>
<evidence type="ECO:0008006" key="4">
    <source>
        <dbReference type="Google" id="ProtNLM"/>
    </source>
</evidence>
<name>A0ABY1ZPV6_9GAMM</name>